<dbReference type="SUPFAM" id="SSF48371">
    <property type="entry name" value="ARM repeat"/>
    <property type="match status" value="1"/>
</dbReference>
<organism evidence="3 4">
    <name type="scientific">Chlamydomonas schloesseri</name>
    <dbReference type="NCBI Taxonomy" id="2026947"/>
    <lineage>
        <taxon>Eukaryota</taxon>
        <taxon>Viridiplantae</taxon>
        <taxon>Chlorophyta</taxon>
        <taxon>core chlorophytes</taxon>
        <taxon>Chlorophyceae</taxon>
        <taxon>CS clade</taxon>
        <taxon>Chlamydomonadales</taxon>
        <taxon>Chlamydomonadaceae</taxon>
        <taxon>Chlamydomonas</taxon>
    </lineage>
</organism>
<comment type="caution">
    <text evidence="3">The sequence shown here is derived from an EMBL/GenBank/DDBJ whole genome shotgun (WGS) entry which is preliminary data.</text>
</comment>
<feature type="domain" description="Nucleotide exchange factor Fes1" evidence="2">
    <location>
        <begin position="13"/>
        <end position="66"/>
    </location>
</feature>
<reference evidence="3" key="1">
    <citation type="journal article" date="2020" name="bioRxiv">
        <title>Comparative genomics of Chlamydomonas.</title>
        <authorList>
            <person name="Craig R.J."/>
            <person name="Hasan A.R."/>
            <person name="Ness R.W."/>
            <person name="Keightley P.D."/>
        </authorList>
    </citation>
    <scope>NUCLEOTIDE SEQUENCE</scope>
    <source>
        <strain evidence="3">CCAP 11/173</strain>
    </source>
</reference>
<dbReference type="PANTHER" id="PTHR19316:SF32">
    <property type="entry name" value="ARM REPEAT SUPERFAMILY PROTEIN"/>
    <property type="match status" value="1"/>
</dbReference>
<evidence type="ECO:0000256" key="1">
    <source>
        <dbReference type="SAM" id="MobiDB-lite"/>
    </source>
</evidence>
<dbReference type="Pfam" id="PF08609">
    <property type="entry name" value="Fes1"/>
    <property type="match status" value="1"/>
</dbReference>
<dbReference type="OrthoDB" id="551776at2759"/>
<dbReference type="EMBL" id="JAEHOD010000011">
    <property type="protein sequence ID" value="KAG2450497.1"/>
    <property type="molecule type" value="Genomic_DNA"/>
</dbReference>
<evidence type="ECO:0000313" key="3">
    <source>
        <dbReference type="EMBL" id="KAG2450497.1"/>
    </source>
</evidence>
<dbReference type="AlphaFoldDB" id="A0A835WNA3"/>
<dbReference type="PANTHER" id="PTHR19316">
    <property type="entry name" value="PROTEIN FOLDING REGULATOR"/>
    <property type="match status" value="1"/>
</dbReference>
<dbReference type="InterPro" id="IPR016024">
    <property type="entry name" value="ARM-type_fold"/>
</dbReference>
<keyword evidence="4" id="KW-1185">Reference proteome</keyword>
<evidence type="ECO:0000259" key="2">
    <source>
        <dbReference type="Pfam" id="PF08609"/>
    </source>
</evidence>
<dbReference type="Proteomes" id="UP000613740">
    <property type="component" value="Unassembled WGS sequence"/>
</dbReference>
<dbReference type="InterPro" id="IPR013918">
    <property type="entry name" value="Nucleotide_exch_fac_Fes1"/>
</dbReference>
<evidence type="ECO:0000313" key="4">
    <source>
        <dbReference type="Proteomes" id="UP000613740"/>
    </source>
</evidence>
<feature type="region of interest" description="Disordered" evidence="1">
    <location>
        <begin position="373"/>
        <end position="480"/>
    </location>
</feature>
<feature type="compositionally biased region" description="Polar residues" evidence="1">
    <location>
        <begin position="468"/>
        <end position="480"/>
    </location>
</feature>
<dbReference type="Gene3D" id="1.25.10.10">
    <property type="entry name" value="Leucine-rich Repeat Variant"/>
    <property type="match status" value="2"/>
</dbReference>
<protein>
    <recommendedName>
        <fullName evidence="2">Nucleotide exchange factor Fes1 domain-containing protein</fullName>
    </recommendedName>
</protein>
<feature type="compositionally biased region" description="Low complexity" evidence="1">
    <location>
        <begin position="377"/>
        <end position="389"/>
    </location>
</feature>
<dbReference type="InterPro" id="IPR011989">
    <property type="entry name" value="ARM-like"/>
</dbReference>
<dbReference type="InterPro" id="IPR050693">
    <property type="entry name" value="Hsp70_NEF-Inhibitors"/>
</dbReference>
<dbReference type="GO" id="GO:0000774">
    <property type="term" value="F:adenyl-nucleotide exchange factor activity"/>
    <property type="evidence" value="ECO:0007669"/>
    <property type="project" value="TreeGrafter"/>
</dbReference>
<name>A0A835WNA3_9CHLO</name>
<dbReference type="GO" id="GO:0005783">
    <property type="term" value="C:endoplasmic reticulum"/>
    <property type="evidence" value="ECO:0007669"/>
    <property type="project" value="TreeGrafter"/>
</dbReference>
<gene>
    <name evidence="3" type="ORF">HYH02_004998</name>
</gene>
<feature type="compositionally biased region" description="Gly residues" evidence="1">
    <location>
        <begin position="450"/>
        <end position="460"/>
    </location>
</feature>
<accession>A0A835WNA3</accession>
<feature type="compositionally biased region" description="Gly residues" evidence="1">
    <location>
        <begin position="390"/>
        <end position="419"/>
    </location>
</feature>
<sequence length="480" mass="47477">MVKDLKEQRRRVKELLDHVRSQPTEADMMREGIDILTRPGASDTELLAALQALQVLVEPIDNANDLHPLGGLTPVVAQLGRLAEAPGLATAAAHVIGTAASNNPTFQRALLGAHPEVVGTLLQVSAAPEHECSVKGLYALAAMVRNLREARAAFVDAGGFRTLEALLRGEVVSPRVKRKALSLFMDLVDTAPAAGAGAGAGGAGGGAAAAGAAGGAEAPAGAGEGAVGGEGVATAAAAAGGKQEVIRTLQLEANEEQQQQQHGDAHEDAHLRYGPQALAAAAIGTGLPEAVVALLAQPDPDMQEKALLVLQRLAADGLARRVLRDNGADEALSALRAALRADAPGPGDEPDPYHDYLTDLAAQVAAAMAAPVSDTPASSASGSSSSSSSGGSGSAAGAAGGAAAGLHGGNGKGRGGAKGRGGEAVQEEAQQPVLALGGPSRSAPRLASTGGEGTVKGGSCGSEDSGAGDQQASGQCSAPQ</sequence>
<proteinExistence type="predicted"/>